<protein>
    <submittedName>
        <fullName evidence="1">Uncharacterized protein</fullName>
    </submittedName>
</protein>
<evidence type="ECO:0000313" key="2">
    <source>
        <dbReference type="Proteomes" id="UP000593572"/>
    </source>
</evidence>
<feature type="non-terminal residue" evidence="1">
    <location>
        <position position="245"/>
    </location>
</feature>
<accession>A0A7J8MJV0</accession>
<dbReference type="InterPro" id="IPR038837">
    <property type="entry name" value="tRNA_ligase_1"/>
</dbReference>
<evidence type="ECO:0000313" key="1">
    <source>
        <dbReference type="EMBL" id="MBA0564916.1"/>
    </source>
</evidence>
<feature type="non-terminal residue" evidence="1">
    <location>
        <position position="1"/>
    </location>
</feature>
<dbReference type="PANTHER" id="PTHR35460">
    <property type="entry name" value="TRNA LIGASE 1"/>
    <property type="match status" value="1"/>
</dbReference>
<name>A0A7J8MJV0_9ROSI</name>
<organism evidence="1 2">
    <name type="scientific">Gossypium lobatum</name>
    <dbReference type="NCBI Taxonomy" id="34289"/>
    <lineage>
        <taxon>Eukaryota</taxon>
        <taxon>Viridiplantae</taxon>
        <taxon>Streptophyta</taxon>
        <taxon>Embryophyta</taxon>
        <taxon>Tracheophyta</taxon>
        <taxon>Spermatophyta</taxon>
        <taxon>Magnoliopsida</taxon>
        <taxon>eudicotyledons</taxon>
        <taxon>Gunneridae</taxon>
        <taxon>Pentapetalae</taxon>
        <taxon>rosids</taxon>
        <taxon>malvids</taxon>
        <taxon>Malvales</taxon>
        <taxon>Malvaceae</taxon>
        <taxon>Malvoideae</taxon>
        <taxon>Gossypium</taxon>
    </lineage>
</organism>
<keyword evidence="2" id="KW-1185">Reference proteome</keyword>
<dbReference type="PANTHER" id="PTHR35460:SF1">
    <property type="entry name" value="TRNA LIGASE 1"/>
    <property type="match status" value="1"/>
</dbReference>
<dbReference type="GO" id="GO:0003972">
    <property type="term" value="F:RNA ligase (ATP) activity"/>
    <property type="evidence" value="ECO:0007669"/>
    <property type="project" value="InterPro"/>
</dbReference>
<sequence length="245" mass="26740">ANKERAAGIAKSNNDIVGHVNNGSSTSTIDGLANEDANLMIKLKFLTYKSLIFILVCPYQLRTFLIRNGLSILFKDGPAAYRAYYLRQMKIWGTSAGKQRELSKMLDECLNSRAVYIRRKCGNRQLSSAIYLSEAEPFLEQYAKRSPENQALIGSAGNLVKTEDFLAVVEGGVDEEGDLATEREEAPASLSPSVKDTIQKTEGLIVFFPGIPGCAKSALCKELLNTPGGLGDDRPVQSLMGDLIK</sequence>
<gene>
    <name evidence="1" type="ORF">Golob_009822</name>
</gene>
<dbReference type="EMBL" id="JABEZX010000009">
    <property type="protein sequence ID" value="MBA0564916.1"/>
    <property type="molecule type" value="Genomic_DNA"/>
</dbReference>
<proteinExistence type="predicted"/>
<reference evidence="1 2" key="1">
    <citation type="journal article" date="2019" name="Genome Biol. Evol.">
        <title>Insights into the evolution of the New World diploid cottons (Gossypium, subgenus Houzingenia) based on genome sequencing.</title>
        <authorList>
            <person name="Grover C.E."/>
            <person name="Arick M.A. 2nd"/>
            <person name="Thrash A."/>
            <person name="Conover J.L."/>
            <person name="Sanders W.S."/>
            <person name="Peterson D.G."/>
            <person name="Frelichowski J.E."/>
            <person name="Scheffler J.A."/>
            <person name="Scheffler B.E."/>
            <person name="Wendel J.F."/>
        </authorList>
    </citation>
    <scope>NUCLEOTIDE SEQUENCE [LARGE SCALE GENOMIC DNA]</scope>
    <source>
        <strain evidence="1">157</strain>
        <tissue evidence="1">Leaf</tissue>
    </source>
</reference>
<comment type="caution">
    <text evidence="1">The sequence shown here is derived from an EMBL/GenBank/DDBJ whole genome shotgun (WGS) entry which is preliminary data.</text>
</comment>
<dbReference type="GO" id="GO:0006388">
    <property type="term" value="P:tRNA splicing, via endonucleolytic cleavage and ligation"/>
    <property type="evidence" value="ECO:0007669"/>
    <property type="project" value="InterPro"/>
</dbReference>
<dbReference type="Proteomes" id="UP000593572">
    <property type="component" value="Unassembled WGS sequence"/>
</dbReference>
<dbReference type="AlphaFoldDB" id="A0A7J8MJV0"/>